<protein>
    <recommendedName>
        <fullName evidence="1">Phytase-like domain-containing protein</fullName>
    </recommendedName>
</protein>
<dbReference type="InterPro" id="IPR027372">
    <property type="entry name" value="Phytase-like_dom"/>
</dbReference>
<gene>
    <name evidence="2" type="ORF">EUU22_20445</name>
</gene>
<keyword evidence="3" id="KW-1185">Reference proteome</keyword>
<name>A0A4Q2SKQ6_9HYPH</name>
<dbReference type="EMBL" id="SDVB01000311">
    <property type="protein sequence ID" value="RYC04538.1"/>
    <property type="molecule type" value="Genomic_DNA"/>
</dbReference>
<evidence type="ECO:0000259" key="1">
    <source>
        <dbReference type="Pfam" id="PF13449"/>
    </source>
</evidence>
<reference evidence="2 3" key="1">
    <citation type="submission" date="2019-01" db="EMBL/GenBank/DDBJ databases">
        <authorList>
            <person name="Deng T."/>
        </authorList>
    </citation>
    <scope>NUCLEOTIDE SEQUENCE [LARGE SCALE GENOMIC DNA]</scope>
    <source>
        <strain evidence="2 3">F8825</strain>
    </source>
</reference>
<dbReference type="RefSeq" id="WP_165351248.1">
    <property type="nucleotide sequence ID" value="NZ_SDVB01000311.1"/>
</dbReference>
<proteinExistence type="predicted"/>
<dbReference type="Proteomes" id="UP000291088">
    <property type="component" value="Unassembled WGS sequence"/>
</dbReference>
<dbReference type="Pfam" id="PF13449">
    <property type="entry name" value="Phytase-like"/>
    <property type="match status" value="1"/>
</dbReference>
<accession>A0A4Q2SKQ6</accession>
<dbReference type="PIRSF" id="PIRSF031900">
    <property type="entry name" value="UCP031900"/>
    <property type="match status" value="1"/>
</dbReference>
<dbReference type="InterPro" id="IPR014567">
    <property type="entry name" value="UCP031900"/>
</dbReference>
<comment type="caution">
    <text evidence="2">The sequence shown here is derived from an EMBL/GenBank/DDBJ whole genome shotgun (WGS) entry which is preliminary data.</text>
</comment>
<organism evidence="2 3">
    <name type="scientific">Ciceribacter ferrooxidans</name>
    <dbReference type="NCBI Taxonomy" id="2509717"/>
    <lineage>
        <taxon>Bacteria</taxon>
        <taxon>Pseudomonadati</taxon>
        <taxon>Pseudomonadota</taxon>
        <taxon>Alphaproteobacteria</taxon>
        <taxon>Hyphomicrobiales</taxon>
        <taxon>Rhizobiaceae</taxon>
        <taxon>Ciceribacter</taxon>
    </lineage>
</organism>
<sequence>MVHDGVAEEPERIAVASAPIHFFDRASQATRFGSLEFLGGLELSSAEMAFGAWSSIRFLPDGRHFIGVLDTGHWLRGEIRRDGEGRLSGVDDVWLTSMRDVDGSYNQNKWSVDAESLATRGDEVVVSYEQRHRVTVFSPLSKFETALPGESLALPFATDELRNNGGLETLALSPVAGPLGGALVAVAEKSRNRDEYRLAGILDGPLRGAFRVRTSDDFDVTDGTFLPGGDLLLLQRRFNLADGVGTRIVRISGDTLRPGAIVEGDTILEADLGYQIDNMEGLDAVQAEDGSVHLFMVSDDNHSILQRTLLLEFRLVE</sequence>
<dbReference type="AlphaFoldDB" id="A0A4Q2SKQ6"/>
<evidence type="ECO:0000313" key="3">
    <source>
        <dbReference type="Proteomes" id="UP000291088"/>
    </source>
</evidence>
<evidence type="ECO:0000313" key="2">
    <source>
        <dbReference type="EMBL" id="RYC04538.1"/>
    </source>
</evidence>
<feature type="domain" description="Phytase-like" evidence="1">
    <location>
        <begin position="49"/>
        <end position="302"/>
    </location>
</feature>